<protein>
    <submittedName>
        <fullName evidence="1">Uncharacterized protein</fullName>
    </submittedName>
</protein>
<dbReference type="GeneID" id="26908006"/>
<dbReference type="VEuPathDB" id="TriTrypDB:LpyrH10_20_0440"/>
<evidence type="ECO:0000313" key="2">
    <source>
        <dbReference type="Proteomes" id="UP000037923"/>
    </source>
</evidence>
<comment type="caution">
    <text evidence="1">The sequence shown here is derived from an EMBL/GenBank/DDBJ whole genome shotgun (WGS) entry which is preliminary data.</text>
</comment>
<evidence type="ECO:0000313" key="1">
    <source>
        <dbReference type="EMBL" id="KPA76379.1"/>
    </source>
</evidence>
<sequence length="94" mass="10334">MPLCLASLVVSPRPIVLSSFFFCSLFAPFPSLPFFSLSLSIYVYVYVRVSAALPPLFFSDRFRGLGWAMRRGGGNLSVLALPARAVALELRDTC</sequence>
<keyword evidence="2" id="KW-1185">Reference proteome</keyword>
<dbReference type="RefSeq" id="XP_015654818.1">
    <property type="nucleotide sequence ID" value="XM_015806454.1"/>
</dbReference>
<organism evidence="1 2">
    <name type="scientific">Leptomonas pyrrhocoris</name>
    <name type="common">Firebug parasite</name>
    <dbReference type="NCBI Taxonomy" id="157538"/>
    <lineage>
        <taxon>Eukaryota</taxon>
        <taxon>Discoba</taxon>
        <taxon>Euglenozoa</taxon>
        <taxon>Kinetoplastea</taxon>
        <taxon>Metakinetoplastina</taxon>
        <taxon>Trypanosomatida</taxon>
        <taxon>Trypanosomatidae</taxon>
        <taxon>Leishmaniinae</taxon>
        <taxon>Leptomonas</taxon>
    </lineage>
</organism>
<proteinExistence type="predicted"/>
<accession>A0A0M9FUS7</accession>
<name>A0A0M9FUS7_LEPPY</name>
<gene>
    <name evidence="1" type="ORF">ABB37_07721</name>
</gene>
<dbReference type="AlphaFoldDB" id="A0A0M9FUS7"/>
<dbReference type="EMBL" id="LGTL01000020">
    <property type="protein sequence ID" value="KPA76379.1"/>
    <property type="molecule type" value="Genomic_DNA"/>
</dbReference>
<dbReference type="Proteomes" id="UP000037923">
    <property type="component" value="Unassembled WGS sequence"/>
</dbReference>
<reference evidence="1 2" key="1">
    <citation type="submission" date="2015-07" db="EMBL/GenBank/DDBJ databases">
        <title>High-quality genome of monoxenous trypanosomatid Leptomonas pyrrhocoris.</title>
        <authorList>
            <person name="Flegontov P."/>
            <person name="Butenko A."/>
            <person name="Firsov S."/>
            <person name="Vlcek C."/>
            <person name="Logacheva M.D."/>
            <person name="Field M."/>
            <person name="Filatov D."/>
            <person name="Flegontova O."/>
            <person name="Gerasimov E."/>
            <person name="Jackson A.P."/>
            <person name="Kelly S."/>
            <person name="Opperdoes F."/>
            <person name="O'Reilly A."/>
            <person name="Votypka J."/>
            <person name="Yurchenko V."/>
            <person name="Lukes J."/>
        </authorList>
    </citation>
    <scope>NUCLEOTIDE SEQUENCE [LARGE SCALE GENOMIC DNA]</scope>
    <source>
        <strain evidence="1">H10</strain>
    </source>
</reference>